<dbReference type="EMBL" id="JAAQRI010000063">
    <property type="protein sequence ID" value="KAF5643490.1"/>
    <property type="molecule type" value="Genomic_DNA"/>
</dbReference>
<name>A0A8H5W2V2_9HYPO</name>
<keyword evidence="3" id="KW-1185">Reference proteome</keyword>
<dbReference type="GeneID" id="59301841"/>
<proteinExistence type="predicted"/>
<dbReference type="InterPro" id="IPR011051">
    <property type="entry name" value="RmlC_Cupin_sf"/>
</dbReference>
<dbReference type="OrthoDB" id="4419870at2759"/>
<dbReference type="PANTHER" id="PTHR36169">
    <property type="entry name" value="ETHANOLAMINE UTILIZATION PROTEIN EUTQ"/>
    <property type="match status" value="1"/>
</dbReference>
<organism evidence="2 3">
    <name type="scientific">Fusarium tjaetaba</name>
    <dbReference type="NCBI Taxonomy" id="1567544"/>
    <lineage>
        <taxon>Eukaryota</taxon>
        <taxon>Fungi</taxon>
        <taxon>Dikarya</taxon>
        <taxon>Ascomycota</taxon>
        <taxon>Pezizomycotina</taxon>
        <taxon>Sordariomycetes</taxon>
        <taxon>Hypocreomycetidae</taxon>
        <taxon>Hypocreales</taxon>
        <taxon>Nectriaceae</taxon>
        <taxon>Fusarium</taxon>
        <taxon>Fusarium fujikuroi species complex</taxon>
    </lineage>
</organism>
<evidence type="ECO:0000313" key="2">
    <source>
        <dbReference type="EMBL" id="KAF5643490.1"/>
    </source>
</evidence>
<comment type="caution">
    <text evidence="2">The sequence shown here is derived from an EMBL/GenBank/DDBJ whole genome shotgun (WGS) entry which is preliminary data.</text>
</comment>
<dbReference type="PANTHER" id="PTHR36169:SF1">
    <property type="entry name" value="ACETATE KINASE EUTQ"/>
    <property type="match status" value="1"/>
</dbReference>
<dbReference type="SUPFAM" id="SSF51182">
    <property type="entry name" value="RmlC-like cupins"/>
    <property type="match status" value="1"/>
</dbReference>
<dbReference type="InterPro" id="IPR014710">
    <property type="entry name" value="RmlC-like_jellyroll"/>
</dbReference>
<evidence type="ECO:0000259" key="1">
    <source>
        <dbReference type="Pfam" id="PF05899"/>
    </source>
</evidence>
<dbReference type="AlphaFoldDB" id="A0A8H5W2V2"/>
<gene>
    <name evidence="2" type="ORF">FTJAE_3290</name>
</gene>
<reference evidence="2 3" key="1">
    <citation type="submission" date="2020-05" db="EMBL/GenBank/DDBJ databases">
        <title>Identification and distribution of gene clusters putatively required for synthesis of sphingolipid metabolism inhibitors in phylogenetically diverse species of the filamentous fungus Fusarium.</title>
        <authorList>
            <person name="Kim H.-S."/>
            <person name="Busman M."/>
            <person name="Brown D.W."/>
            <person name="Divon H."/>
            <person name="Uhlig S."/>
            <person name="Proctor R.H."/>
        </authorList>
    </citation>
    <scope>NUCLEOTIDE SEQUENCE [LARGE SCALE GENOMIC DNA]</scope>
    <source>
        <strain evidence="2 3">NRRL 66243</strain>
    </source>
</reference>
<accession>A0A8H5W2V2</accession>
<dbReference type="InterPro" id="IPR010424">
    <property type="entry name" value="EutQ"/>
</dbReference>
<dbReference type="Gene3D" id="2.60.120.10">
    <property type="entry name" value="Jelly Rolls"/>
    <property type="match status" value="1"/>
</dbReference>
<protein>
    <submittedName>
        <fullName evidence="2">Ethanolamine utilization</fullName>
    </submittedName>
</protein>
<feature type="domain" description="(S)-ureidoglycine aminohydrolase cupin" evidence="1">
    <location>
        <begin position="57"/>
        <end position="105"/>
    </location>
</feature>
<evidence type="ECO:0000313" key="3">
    <source>
        <dbReference type="Proteomes" id="UP000530670"/>
    </source>
</evidence>
<dbReference type="RefSeq" id="XP_037209682.1">
    <property type="nucleotide sequence ID" value="XM_037349571.1"/>
</dbReference>
<dbReference type="InterPro" id="IPR008579">
    <property type="entry name" value="UGlyAH_Cupin_dom"/>
</dbReference>
<dbReference type="Pfam" id="PF05899">
    <property type="entry name" value="Cupin_3"/>
    <property type="match status" value="1"/>
</dbReference>
<sequence>MSKLVPLTVIKGAGHEFIPLPQGENATVADFHTIRTKTDAPAHITSGFYKIEAGPARPAHYDFEESKYVLSGQIDVLDEATGITHHLVPGDFAFFHVGSKVKFSTQSQGFAFYAVTRPVRAPHPNLKGREEDTKSRLLIHNTTSNARRIKLRSVTQSPDIALAIPTEYKPTKNLRRDNQPTIKMATCIGYLYLLPKIEIFNLDDLDAALEKIYGEGKVVWKTVDKSLIFESQTVDLADLREKLGDLGLTFTWRFPCTFIDKLRTALEPTGWAGEYINLSLYSYEFLYSPIHSNFYTSIGTMSAPEEPGIVQVVGEPKHFKLETLSRDLEKIHGKGKAGWKLIQAHKVKLVAITIEPEDIAAFAEHYENLGVKLNGSKRRNEKSSIH</sequence>
<dbReference type="Proteomes" id="UP000530670">
    <property type="component" value="Unassembled WGS sequence"/>
</dbReference>